<protein>
    <recommendedName>
        <fullName evidence="4">DDT domain-containing protein</fullName>
    </recommendedName>
</protein>
<feature type="compositionally biased region" description="Basic and acidic residues" evidence="3">
    <location>
        <begin position="368"/>
        <end position="384"/>
    </location>
</feature>
<name>A0A8S0SCX7_OLEEU</name>
<feature type="region of interest" description="Disordered" evidence="3">
    <location>
        <begin position="1"/>
        <end position="97"/>
    </location>
</feature>
<evidence type="ECO:0000256" key="2">
    <source>
        <dbReference type="ARBA" id="ARBA00023242"/>
    </source>
</evidence>
<feature type="compositionally biased region" description="Basic and acidic residues" evidence="3">
    <location>
        <begin position="465"/>
        <end position="474"/>
    </location>
</feature>
<dbReference type="Proteomes" id="UP000594638">
    <property type="component" value="Unassembled WGS sequence"/>
</dbReference>
<evidence type="ECO:0000259" key="4">
    <source>
        <dbReference type="Pfam" id="PF02791"/>
    </source>
</evidence>
<keyword evidence="2" id="KW-0539">Nucleus</keyword>
<dbReference type="GO" id="GO:0006355">
    <property type="term" value="P:regulation of DNA-templated transcription"/>
    <property type="evidence" value="ECO:0007669"/>
    <property type="project" value="InterPro"/>
</dbReference>
<feature type="domain" description="DDT" evidence="4">
    <location>
        <begin position="110"/>
        <end position="155"/>
    </location>
</feature>
<comment type="subcellular location">
    <subcellularLocation>
        <location evidence="1">Nucleus</location>
    </subcellularLocation>
</comment>
<dbReference type="EMBL" id="CACTIH010004058">
    <property type="protein sequence ID" value="CAA2989097.1"/>
    <property type="molecule type" value="Genomic_DNA"/>
</dbReference>
<feature type="compositionally biased region" description="Polar residues" evidence="3">
    <location>
        <begin position="18"/>
        <end position="27"/>
    </location>
</feature>
<dbReference type="Pfam" id="PF02791">
    <property type="entry name" value="DDT"/>
    <property type="match status" value="1"/>
</dbReference>
<evidence type="ECO:0000256" key="1">
    <source>
        <dbReference type="ARBA" id="ARBA00004123"/>
    </source>
</evidence>
<dbReference type="GO" id="GO:0031213">
    <property type="term" value="C:RSF complex"/>
    <property type="evidence" value="ECO:0007669"/>
    <property type="project" value="InterPro"/>
</dbReference>
<comment type="caution">
    <text evidence="5">The sequence shown here is derived from an EMBL/GenBank/DDBJ whole genome shotgun (WGS) entry which is preliminary data.</text>
</comment>
<dbReference type="InterPro" id="IPR018501">
    <property type="entry name" value="DDT_dom"/>
</dbReference>
<dbReference type="OrthoDB" id="1731673at2759"/>
<feature type="compositionally biased region" description="Acidic residues" evidence="3">
    <location>
        <begin position="296"/>
        <end position="306"/>
    </location>
</feature>
<gene>
    <name evidence="5" type="ORF">OLEA9_A084065</name>
</gene>
<feature type="region of interest" description="Disordered" evidence="3">
    <location>
        <begin position="359"/>
        <end position="485"/>
    </location>
</feature>
<keyword evidence="6" id="KW-1185">Reference proteome</keyword>
<dbReference type="Gramene" id="OE9A084065T1">
    <property type="protein sequence ID" value="OE9A084065C1"/>
    <property type="gene ID" value="OE9A084065"/>
</dbReference>
<feature type="compositionally biased region" description="Acidic residues" evidence="3">
    <location>
        <begin position="79"/>
        <end position="89"/>
    </location>
</feature>
<feature type="compositionally biased region" description="Basic and acidic residues" evidence="3">
    <location>
        <begin position="412"/>
        <end position="431"/>
    </location>
</feature>
<dbReference type="InterPro" id="IPR028938">
    <property type="entry name" value="Rsf1-like"/>
</dbReference>
<feature type="region of interest" description="Disordered" evidence="3">
    <location>
        <begin position="276"/>
        <end position="323"/>
    </location>
</feature>
<feature type="compositionally biased region" description="Low complexity" evidence="3">
    <location>
        <begin position="51"/>
        <end position="68"/>
    </location>
</feature>
<dbReference type="AlphaFoldDB" id="A0A8S0SCX7"/>
<dbReference type="PANTHER" id="PTHR14296:SF3">
    <property type="entry name" value="DIKAR, ISOFORM F"/>
    <property type="match status" value="1"/>
</dbReference>
<evidence type="ECO:0000313" key="6">
    <source>
        <dbReference type="Proteomes" id="UP000594638"/>
    </source>
</evidence>
<proteinExistence type="predicted"/>
<feature type="compositionally biased region" description="Polar residues" evidence="3">
    <location>
        <begin position="1"/>
        <end position="11"/>
    </location>
</feature>
<dbReference type="PANTHER" id="PTHR14296">
    <property type="entry name" value="REMODELING AND SPACING FACTOR 1"/>
    <property type="match status" value="1"/>
</dbReference>
<sequence>MQSHEFTSHSSLDPAATHPSTMSQPSSPIHAPKSPQLTDGSEGEASRACTQRAAARLQAAAEAEAALVKAERKRRKEEEKEDDVGEEDGSGSPSSLKQRVSKIVTPLLASILNFLNVFRPLLNIKEEFSAEEFETALITANNTLGDIHMPLLKAIPPVTRMALGYGTWITILCRKLKDWCHWVAEGYLPIVASHGRVDAHLEKIINIYDYDRPINEAIKVTKFIMNCSNHRRQRPQRYSTEEFVEAVSYNVADFETDDGDVVGEVVYDEGYPMGCKKGRKMSSSSDGDEEYHWNEENPEEEWEEEKDTLSTSEDSDGPRRYNTMSARTRTETILRSIGELQPGLRRSNRATRSHINYKQDEMSESETESMKREKSIALDQHSNENDNAEFSMAIQDSDETSDKLQMHINQPIEEHPEVGNKEETHPPEKSESTGQNEVEVTWKRRFLDLNELAPGSGYDDGLNSLKDENRDEFLKFPAPSTPPST</sequence>
<organism evidence="5 6">
    <name type="scientific">Olea europaea subsp. europaea</name>
    <dbReference type="NCBI Taxonomy" id="158383"/>
    <lineage>
        <taxon>Eukaryota</taxon>
        <taxon>Viridiplantae</taxon>
        <taxon>Streptophyta</taxon>
        <taxon>Embryophyta</taxon>
        <taxon>Tracheophyta</taxon>
        <taxon>Spermatophyta</taxon>
        <taxon>Magnoliopsida</taxon>
        <taxon>eudicotyledons</taxon>
        <taxon>Gunneridae</taxon>
        <taxon>Pentapetalae</taxon>
        <taxon>asterids</taxon>
        <taxon>lamiids</taxon>
        <taxon>Lamiales</taxon>
        <taxon>Oleaceae</taxon>
        <taxon>Oleeae</taxon>
        <taxon>Olea</taxon>
    </lineage>
</organism>
<reference evidence="5 6" key="1">
    <citation type="submission" date="2019-12" db="EMBL/GenBank/DDBJ databases">
        <authorList>
            <person name="Alioto T."/>
            <person name="Alioto T."/>
            <person name="Gomez Garrido J."/>
        </authorList>
    </citation>
    <scope>NUCLEOTIDE SEQUENCE [LARGE SCALE GENOMIC DNA]</scope>
</reference>
<evidence type="ECO:0000313" key="5">
    <source>
        <dbReference type="EMBL" id="CAA2989097.1"/>
    </source>
</evidence>
<evidence type="ECO:0000256" key="3">
    <source>
        <dbReference type="SAM" id="MobiDB-lite"/>
    </source>
</evidence>
<accession>A0A8S0SCX7</accession>